<dbReference type="AlphaFoldDB" id="A0A0K6I9U0"/>
<dbReference type="GO" id="GO:0016747">
    <property type="term" value="F:acyltransferase activity, transferring groups other than amino-acyl groups"/>
    <property type="evidence" value="ECO:0007669"/>
    <property type="project" value="InterPro"/>
</dbReference>
<dbReference type="Gene3D" id="3.40.630.30">
    <property type="match status" value="1"/>
</dbReference>
<dbReference type="OrthoDB" id="9799092at2"/>
<dbReference type="Pfam" id="PF00583">
    <property type="entry name" value="Acetyltransf_1"/>
    <property type="match status" value="1"/>
</dbReference>
<dbReference type="EMBL" id="CYHF01000010">
    <property type="protein sequence ID" value="CUA99788.1"/>
    <property type="molecule type" value="Genomic_DNA"/>
</dbReference>
<protein>
    <submittedName>
        <fullName evidence="4">L-amino acid N-acyltransferase YncA</fullName>
    </submittedName>
</protein>
<dbReference type="PROSITE" id="PS51186">
    <property type="entry name" value="GNAT"/>
    <property type="match status" value="1"/>
</dbReference>
<evidence type="ECO:0000313" key="5">
    <source>
        <dbReference type="Proteomes" id="UP000183649"/>
    </source>
</evidence>
<keyword evidence="5" id="KW-1185">Reference proteome</keyword>
<dbReference type="SUPFAM" id="SSF55729">
    <property type="entry name" value="Acyl-CoA N-acyltransferases (Nat)"/>
    <property type="match status" value="1"/>
</dbReference>
<organism evidence="4 5">
    <name type="scientific">Thiomonas bhubaneswarensis</name>
    <dbReference type="NCBI Taxonomy" id="339866"/>
    <lineage>
        <taxon>Bacteria</taxon>
        <taxon>Pseudomonadati</taxon>
        <taxon>Pseudomonadota</taxon>
        <taxon>Betaproteobacteria</taxon>
        <taxon>Burkholderiales</taxon>
        <taxon>Thiomonas</taxon>
    </lineage>
</organism>
<evidence type="ECO:0000256" key="1">
    <source>
        <dbReference type="ARBA" id="ARBA00022679"/>
    </source>
</evidence>
<evidence type="ECO:0000256" key="2">
    <source>
        <dbReference type="ARBA" id="ARBA00023315"/>
    </source>
</evidence>
<dbReference type="InterPro" id="IPR000182">
    <property type="entry name" value="GNAT_dom"/>
</dbReference>
<sequence length="173" mass="19213">MNWTFRPACSGDLPQIVEIYNQSVVTLESTCDTEPVSVASREVWFERHLATSCRPLWVAQSDDLALPGLAGYLSFSHFMNERPGYSITADMGLYLHRDAQGKGLGTFLLRNAIEAAPSLGIETLATTIFASNIASLRLFKGQGFGEWGYMPRVARLRGIERDLIMVGRRVVLD</sequence>
<dbReference type="InterPro" id="IPR016181">
    <property type="entry name" value="Acyl_CoA_acyltransferase"/>
</dbReference>
<dbReference type="PANTHER" id="PTHR43072:SF23">
    <property type="entry name" value="UPF0039 PROTEIN C11D3.02C"/>
    <property type="match status" value="1"/>
</dbReference>
<evidence type="ECO:0000259" key="3">
    <source>
        <dbReference type="PROSITE" id="PS51186"/>
    </source>
</evidence>
<dbReference type="Proteomes" id="UP000183649">
    <property type="component" value="Unassembled WGS sequence"/>
</dbReference>
<dbReference type="PANTHER" id="PTHR43072">
    <property type="entry name" value="N-ACETYLTRANSFERASE"/>
    <property type="match status" value="1"/>
</dbReference>
<keyword evidence="1 4" id="KW-0808">Transferase</keyword>
<evidence type="ECO:0000313" key="4">
    <source>
        <dbReference type="EMBL" id="CUA99788.1"/>
    </source>
</evidence>
<gene>
    <name evidence="4" type="ORF">Ga0061069_110103</name>
</gene>
<dbReference type="RefSeq" id="WP_055451492.1">
    <property type="nucleotide sequence ID" value="NZ_CYHF01000010.1"/>
</dbReference>
<dbReference type="CDD" id="cd04301">
    <property type="entry name" value="NAT_SF"/>
    <property type="match status" value="1"/>
</dbReference>
<proteinExistence type="predicted"/>
<keyword evidence="2 4" id="KW-0012">Acyltransferase</keyword>
<feature type="domain" description="N-acetyltransferase" evidence="3">
    <location>
        <begin position="3"/>
        <end position="170"/>
    </location>
</feature>
<reference evidence="5" key="1">
    <citation type="submission" date="2015-08" db="EMBL/GenBank/DDBJ databases">
        <authorList>
            <person name="Varghese N."/>
        </authorList>
    </citation>
    <scope>NUCLEOTIDE SEQUENCE [LARGE SCALE GENOMIC DNA]</scope>
    <source>
        <strain evidence="5">DSM 18181</strain>
    </source>
</reference>
<accession>A0A0K6I9U0</accession>
<name>A0A0K6I9U0_9BURK</name>
<dbReference type="STRING" id="339866.GCA_001418255_02663"/>